<dbReference type="Proteomes" id="UP000279799">
    <property type="component" value="Chromosome"/>
</dbReference>
<dbReference type="SUPFAM" id="SSF53850">
    <property type="entry name" value="Periplasmic binding protein-like II"/>
    <property type="match status" value="1"/>
</dbReference>
<evidence type="ECO:0000256" key="9">
    <source>
        <dbReference type="NCBIfam" id="TIGR00212"/>
    </source>
</evidence>
<comment type="pathway">
    <text evidence="3">Porphyrin-containing compound metabolism; protoporphyrin-IX biosynthesis; coproporphyrinogen-III from 5-aminolevulinate: step 2/4.</text>
</comment>
<dbReference type="Gene3D" id="3.40.50.10090">
    <property type="match status" value="2"/>
</dbReference>
<dbReference type="InterPro" id="IPR000860">
    <property type="entry name" value="HemC"/>
</dbReference>
<dbReference type="PROSITE" id="PS00533">
    <property type="entry name" value="PORPHOBILINOGEN_DEAM"/>
    <property type="match status" value="1"/>
</dbReference>
<protein>
    <recommendedName>
        <fullName evidence="9">Hydroxymethylbilane synthase</fullName>
        <ecNumber evidence="9">2.5.1.61</ecNumber>
    </recommendedName>
</protein>
<evidence type="ECO:0000256" key="4">
    <source>
        <dbReference type="ARBA" id="ARBA00005638"/>
    </source>
</evidence>
<dbReference type="EC" id="2.5.1.61" evidence="9"/>
<dbReference type="CDD" id="cd06578">
    <property type="entry name" value="HemD"/>
    <property type="match status" value="1"/>
</dbReference>
<dbReference type="InterPro" id="IPR003754">
    <property type="entry name" value="4pyrrol_synth_uPrphyn_synth"/>
</dbReference>
<keyword evidence="7" id="KW-0627">Porphyrin biosynthesis</keyword>
<dbReference type="GO" id="GO:0004418">
    <property type="term" value="F:hydroxymethylbilane synthase activity"/>
    <property type="evidence" value="ECO:0007669"/>
    <property type="project" value="UniProtKB-UniRule"/>
</dbReference>
<dbReference type="AlphaFoldDB" id="A0A448TUV2"/>
<dbReference type="InterPro" id="IPR022419">
    <property type="entry name" value="Porphobilin_deaminase_cofac_BS"/>
</dbReference>
<comment type="subunit">
    <text evidence="5">Monomer.</text>
</comment>
<feature type="domain" description="Porphobilinogen deaminase C-terminal" evidence="12">
    <location>
        <begin position="219"/>
        <end position="289"/>
    </location>
</feature>
<keyword evidence="14" id="KW-1185">Reference proteome</keyword>
<dbReference type="KEGG" id="adp:NCTC12871_01148"/>
<comment type="similarity">
    <text evidence="4">Belongs to the HMBS family.</text>
</comment>
<dbReference type="InterPro" id="IPR022418">
    <property type="entry name" value="Porphobilinogen_deaminase_C"/>
</dbReference>
<evidence type="ECO:0000256" key="3">
    <source>
        <dbReference type="ARBA" id="ARBA00004735"/>
    </source>
</evidence>
<dbReference type="Gene3D" id="3.30.160.40">
    <property type="entry name" value="Porphobilinogen deaminase, C-terminal domain"/>
    <property type="match status" value="1"/>
</dbReference>
<feature type="domain" description="Tetrapyrrole biosynthesis uroporphyrinogen III synthase" evidence="11">
    <location>
        <begin position="327"/>
        <end position="516"/>
    </location>
</feature>
<reference evidence="13 14" key="1">
    <citation type="submission" date="2018-12" db="EMBL/GenBank/DDBJ databases">
        <authorList>
            <consortium name="Pathogen Informatics"/>
        </authorList>
    </citation>
    <scope>NUCLEOTIDE SEQUENCE [LARGE SCALE GENOMIC DNA]</scope>
    <source>
        <strain evidence="13 14">NCTC12871</strain>
    </source>
</reference>
<name>A0A448TUV2_9PAST</name>
<dbReference type="SUPFAM" id="SSF69618">
    <property type="entry name" value="HemD-like"/>
    <property type="match status" value="1"/>
</dbReference>
<dbReference type="CDD" id="cd13647">
    <property type="entry name" value="PBP2_PBGD_2"/>
    <property type="match status" value="1"/>
</dbReference>
<dbReference type="GO" id="GO:0005737">
    <property type="term" value="C:cytoplasm"/>
    <property type="evidence" value="ECO:0007669"/>
    <property type="project" value="UniProtKB-UniRule"/>
</dbReference>
<proteinExistence type="inferred from homology"/>
<keyword evidence="6 13" id="KW-0808">Transferase</keyword>
<comment type="function">
    <text evidence="2">Tetrapolymerization of the monopyrrole PBG into the hydroxymethylbilane pre-uroporphyrinogen in several discrete steps.</text>
</comment>
<dbReference type="GO" id="GO:0004852">
    <property type="term" value="F:uroporphyrinogen-III synthase activity"/>
    <property type="evidence" value="ECO:0007669"/>
    <property type="project" value="InterPro"/>
</dbReference>
<feature type="domain" description="Porphobilinogen deaminase N-terminal" evidence="10">
    <location>
        <begin position="4"/>
        <end position="202"/>
    </location>
</feature>
<dbReference type="PANTHER" id="PTHR11557">
    <property type="entry name" value="PORPHOBILINOGEN DEAMINASE"/>
    <property type="match status" value="1"/>
</dbReference>
<evidence type="ECO:0000256" key="8">
    <source>
        <dbReference type="ARBA" id="ARBA00048169"/>
    </source>
</evidence>
<evidence type="ECO:0000256" key="5">
    <source>
        <dbReference type="ARBA" id="ARBA00011245"/>
    </source>
</evidence>
<dbReference type="PRINTS" id="PR00151">
    <property type="entry name" value="PORPHBDMNASE"/>
</dbReference>
<dbReference type="InterPro" id="IPR022417">
    <property type="entry name" value="Porphobilin_deaminase_N"/>
</dbReference>
<organism evidence="13 14">
    <name type="scientific">Actinobacillus delphinicola</name>
    <dbReference type="NCBI Taxonomy" id="51161"/>
    <lineage>
        <taxon>Bacteria</taxon>
        <taxon>Pseudomonadati</taxon>
        <taxon>Pseudomonadota</taxon>
        <taxon>Gammaproteobacteria</taxon>
        <taxon>Pasteurellales</taxon>
        <taxon>Pasteurellaceae</taxon>
        <taxon>Actinobacillus</taxon>
    </lineage>
</organism>
<evidence type="ECO:0000313" key="14">
    <source>
        <dbReference type="Proteomes" id="UP000279799"/>
    </source>
</evidence>
<dbReference type="EMBL" id="LR134510">
    <property type="protein sequence ID" value="VEJ09671.1"/>
    <property type="molecule type" value="Genomic_DNA"/>
</dbReference>
<dbReference type="GO" id="GO:0006782">
    <property type="term" value="P:protoporphyrinogen IX biosynthetic process"/>
    <property type="evidence" value="ECO:0007669"/>
    <property type="project" value="UniProtKB-UniPathway"/>
</dbReference>
<comment type="cofactor">
    <cofactor evidence="1">
        <name>dipyrromethane</name>
        <dbReference type="ChEBI" id="CHEBI:60342"/>
    </cofactor>
</comment>
<sequence length="527" mass="58581">MNTIRIGTRDSQLALWQAIQVQNKLNQLGYKTELVPLKATGDVILDKPLYELGITGVFTRHLDIAMLRGEIDIAVHSMKDVPTILPKGIVQAAVLERANFHDILVYKDNLDFLNATHGIVATSSLRRKAQWLNRYPHHHVESLRGNVQTRLNKLATNDWNGAIFAAAGLERINLRPENSLDLDWMVPAPAQGVIMITAMAENLPILAACEKINHKETEICSRIERDFLNLLEGGCSAPIGALAQLDKDNQSINFTGILLSQDGTKKIEVHRHVAVTEANSIAKSCADEVIAQGGKQIMQMDGRTFKVKVLSTKVLTPAQCALFSDEFEVSCQPFIKTETNTLAPEVIKTIQPHVIFTSKNAVQALLENFSADQLRFENLYCVGEETTKLVEEKFGKVTTTAPSSQALAEAIIPLLKGQKVTYFCGNKRLGHIARQFADKEIELQEIEVYQTHLCPTKVQDEIDAVLFFSPSAVESFIQQNNTNKLAFCIGESTAQTAKKYFEKVHVARSPRIEDVIAEAQQSLMKQL</sequence>
<dbReference type="SUPFAM" id="SSF54782">
    <property type="entry name" value="Porphobilinogen deaminase (hydroxymethylbilane synthase), C-terminal domain"/>
    <property type="match status" value="1"/>
</dbReference>
<dbReference type="InterPro" id="IPR036803">
    <property type="entry name" value="Porphobilinogen_deaminase_C_sf"/>
</dbReference>
<evidence type="ECO:0000256" key="7">
    <source>
        <dbReference type="ARBA" id="ARBA00023244"/>
    </source>
</evidence>
<evidence type="ECO:0000256" key="1">
    <source>
        <dbReference type="ARBA" id="ARBA00001916"/>
    </source>
</evidence>
<comment type="catalytic activity">
    <reaction evidence="8">
        <text>4 porphobilinogen + H2O = hydroxymethylbilane + 4 NH4(+)</text>
        <dbReference type="Rhea" id="RHEA:13185"/>
        <dbReference type="ChEBI" id="CHEBI:15377"/>
        <dbReference type="ChEBI" id="CHEBI:28938"/>
        <dbReference type="ChEBI" id="CHEBI:57845"/>
        <dbReference type="ChEBI" id="CHEBI:58126"/>
        <dbReference type="EC" id="2.5.1.61"/>
    </reaction>
</comment>
<dbReference type="Pfam" id="PF02602">
    <property type="entry name" value="HEM4"/>
    <property type="match status" value="1"/>
</dbReference>
<dbReference type="Pfam" id="PF01379">
    <property type="entry name" value="Porphobil_deam"/>
    <property type="match status" value="1"/>
</dbReference>
<dbReference type="Pfam" id="PF03900">
    <property type="entry name" value="Porphobil_deamC"/>
    <property type="match status" value="1"/>
</dbReference>
<dbReference type="InterPro" id="IPR036108">
    <property type="entry name" value="4pyrrol_syn_uPrphyn_synt_sf"/>
</dbReference>
<evidence type="ECO:0000259" key="12">
    <source>
        <dbReference type="Pfam" id="PF03900"/>
    </source>
</evidence>
<dbReference type="PANTHER" id="PTHR11557:SF0">
    <property type="entry name" value="PORPHOBILINOGEN DEAMINASE"/>
    <property type="match status" value="1"/>
</dbReference>
<evidence type="ECO:0000313" key="13">
    <source>
        <dbReference type="EMBL" id="VEJ09671.1"/>
    </source>
</evidence>
<evidence type="ECO:0000259" key="10">
    <source>
        <dbReference type="Pfam" id="PF01379"/>
    </source>
</evidence>
<evidence type="ECO:0000256" key="6">
    <source>
        <dbReference type="ARBA" id="ARBA00022679"/>
    </source>
</evidence>
<dbReference type="RefSeq" id="WP_126599801.1">
    <property type="nucleotide sequence ID" value="NZ_LR134510.1"/>
</dbReference>
<dbReference type="NCBIfam" id="TIGR00212">
    <property type="entry name" value="hemC"/>
    <property type="match status" value="1"/>
</dbReference>
<dbReference type="Gene3D" id="3.40.190.10">
    <property type="entry name" value="Periplasmic binding protein-like II"/>
    <property type="match status" value="2"/>
</dbReference>
<evidence type="ECO:0000256" key="2">
    <source>
        <dbReference type="ARBA" id="ARBA00002869"/>
    </source>
</evidence>
<dbReference type="UniPathway" id="UPA00251">
    <property type="reaction ID" value="UER00319"/>
</dbReference>
<dbReference type="OrthoDB" id="9810298at2"/>
<accession>A0A448TUV2</accession>
<gene>
    <name evidence="13" type="primary">hemC</name>
    <name evidence="13" type="ORF">NCTC12871_01148</name>
</gene>
<evidence type="ECO:0000259" key="11">
    <source>
        <dbReference type="Pfam" id="PF02602"/>
    </source>
</evidence>